<dbReference type="NCBIfam" id="TIGR01571">
    <property type="entry name" value="A_thal_Cys_rich"/>
    <property type="match status" value="1"/>
</dbReference>
<protein>
    <submittedName>
        <fullName evidence="2">Uncharacterized protein</fullName>
    </submittedName>
</protein>
<keyword evidence="1" id="KW-0472">Membrane</keyword>
<proteinExistence type="predicted"/>
<dbReference type="PANTHER" id="PTHR15907">
    <property type="entry name" value="DUF614 FAMILY PROTEIN-RELATED"/>
    <property type="match status" value="1"/>
</dbReference>
<gene>
    <name evidence="2" type="ORF">OSTQU699_LOCUS1409</name>
</gene>
<keyword evidence="1" id="KW-1133">Transmembrane helix</keyword>
<sequence>MPARNGRQEEDWSSGLFACFDDAGLCIWGLLFPACLYADNVAFISKRQKQGAPQSAGTGWCCPCLTYCLCFYCSCCIAGLYRNDLRRKYRLMQEPCGDCTVHLCCSPCGLCQEAREIKFQEAWRMNAMSNTRI</sequence>
<name>A0A8S1IMY1_9CHLO</name>
<evidence type="ECO:0000313" key="3">
    <source>
        <dbReference type="Proteomes" id="UP000708148"/>
    </source>
</evidence>
<dbReference type="OrthoDB" id="1045822at2759"/>
<keyword evidence="3" id="KW-1185">Reference proteome</keyword>
<accession>A0A8S1IMY1</accession>
<dbReference type="Proteomes" id="UP000708148">
    <property type="component" value="Unassembled WGS sequence"/>
</dbReference>
<reference evidence="2" key="1">
    <citation type="submission" date="2020-12" db="EMBL/GenBank/DDBJ databases">
        <authorList>
            <person name="Iha C."/>
        </authorList>
    </citation>
    <scope>NUCLEOTIDE SEQUENCE</scope>
</reference>
<dbReference type="EMBL" id="CAJHUC010000426">
    <property type="protein sequence ID" value="CAD7696048.1"/>
    <property type="molecule type" value="Genomic_DNA"/>
</dbReference>
<evidence type="ECO:0000256" key="1">
    <source>
        <dbReference type="SAM" id="Phobius"/>
    </source>
</evidence>
<dbReference type="Pfam" id="PF04749">
    <property type="entry name" value="PLAC8"/>
    <property type="match status" value="1"/>
</dbReference>
<feature type="transmembrane region" description="Helical" evidence="1">
    <location>
        <begin position="12"/>
        <end position="37"/>
    </location>
</feature>
<evidence type="ECO:0000313" key="2">
    <source>
        <dbReference type="EMBL" id="CAD7696048.1"/>
    </source>
</evidence>
<feature type="transmembrane region" description="Helical" evidence="1">
    <location>
        <begin position="57"/>
        <end position="81"/>
    </location>
</feature>
<dbReference type="InterPro" id="IPR006461">
    <property type="entry name" value="PLAC_motif_containing"/>
</dbReference>
<dbReference type="AlphaFoldDB" id="A0A8S1IMY1"/>
<organism evidence="2 3">
    <name type="scientific">Ostreobium quekettii</name>
    <dbReference type="NCBI Taxonomy" id="121088"/>
    <lineage>
        <taxon>Eukaryota</taxon>
        <taxon>Viridiplantae</taxon>
        <taxon>Chlorophyta</taxon>
        <taxon>core chlorophytes</taxon>
        <taxon>Ulvophyceae</taxon>
        <taxon>TCBD clade</taxon>
        <taxon>Bryopsidales</taxon>
        <taxon>Ostreobineae</taxon>
        <taxon>Ostreobiaceae</taxon>
        <taxon>Ostreobium</taxon>
    </lineage>
</organism>
<keyword evidence="1" id="KW-0812">Transmembrane</keyword>
<comment type="caution">
    <text evidence="2">The sequence shown here is derived from an EMBL/GenBank/DDBJ whole genome shotgun (WGS) entry which is preliminary data.</text>
</comment>